<evidence type="ECO:0000313" key="2">
    <source>
        <dbReference type="EMBL" id="RHZ46293.1"/>
    </source>
</evidence>
<evidence type="ECO:0000313" key="3">
    <source>
        <dbReference type="Proteomes" id="UP000266861"/>
    </source>
</evidence>
<gene>
    <name evidence="2" type="ORF">Glove_627g24</name>
</gene>
<dbReference type="InterPro" id="IPR008476">
    <property type="entry name" value="PBDC1_metazoa/fungi"/>
</dbReference>
<organism evidence="2 3">
    <name type="scientific">Diversispora epigaea</name>
    <dbReference type="NCBI Taxonomy" id="1348612"/>
    <lineage>
        <taxon>Eukaryota</taxon>
        <taxon>Fungi</taxon>
        <taxon>Fungi incertae sedis</taxon>
        <taxon>Mucoromycota</taxon>
        <taxon>Glomeromycotina</taxon>
        <taxon>Glomeromycetes</taxon>
        <taxon>Diversisporales</taxon>
        <taxon>Diversisporaceae</taxon>
        <taxon>Diversispora</taxon>
    </lineage>
</organism>
<comment type="caution">
    <text evidence="2">The sequence shown here is derived from an EMBL/GenBank/DDBJ whole genome shotgun (WGS) entry which is preliminary data.</text>
</comment>
<protein>
    <recommendedName>
        <fullName evidence="1">Polysaccharide biosynthesis domain-containing protein</fullName>
    </recommendedName>
</protein>
<dbReference type="EMBL" id="PQFF01000519">
    <property type="protein sequence ID" value="RHZ46293.1"/>
    <property type="molecule type" value="Genomic_DNA"/>
</dbReference>
<dbReference type="PANTHER" id="PTHR13410">
    <property type="entry name" value="PROTEIN PBDC1"/>
    <property type="match status" value="1"/>
</dbReference>
<sequence length="142" mass="16613">MSLPSADELVQLPEIEKQWAVKATHHADIYFKLITSIDGKTLHLTPIDDEIYEDFKKSFPDFAVDVINEDVMKSDEGKISWREWIMKYEKKVNDYNFGTLLRKNASSDYTEENTILVTRMQFFAIEIARNKQGLNSYLVQKK</sequence>
<reference evidence="2 3" key="1">
    <citation type="submission" date="2018-08" db="EMBL/GenBank/DDBJ databases">
        <title>Genome and evolution of the arbuscular mycorrhizal fungus Diversispora epigaea (formerly Glomus versiforme) and its bacterial endosymbionts.</title>
        <authorList>
            <person name="Sun X."/>
            <person name="Fei Z."/>
            <person name="Harrison M."/>
        </authorList>
    </citation>
    <scope>NUCLEOTIDE SEQUENCE [LARGE SCALE GENOMIC DNA]</scope>
    <source>
        <strain evidence="2 3">IT104</strain>
    </source>
</reference>
<evidence type="ECO:0000259" key="1">
    <source>
        <dbReference type="Pfam" id="PF04669"/>
    </source>
</evidence>
<dbReference type="PANTHER" id="PTHR13410:SF9">
    <property type="entry name" value="PROTEIN PBDC1"/>
    <property type="match status" value="1"/>
</dbReference>
<dbReference type="Pfam" id="PF04669">
    <property type="entry name" value="PBDC1"/>
    <property type="match status" value="1"/>
</dbReference>
<proteinExistence type="predicted"/>
<dbReference type="InterPro" id="IPR021148">
    <property type="entry name" value="Polysacc_synth_dom"/>
</dbReference>
<dbReference type="Proteomes" id="UP000266861">
    <property type="component" value="Unassembled WGS sequence"/>
</dbReference>
<dbReference type="OrthoDB" id="10248897at2759"/>
<dbReference type="AlphaFoldDB" id="A0A397GBF1"/>
<feature type="domain" description="Polysaccharide biosynthesis" evidence="1">
    <location>
        <begin position="15"/>
        <end position="138"/>
    </location>
</feature>
<name>A0A397GBF1_9GLOM</name>
<dbReference type="InterPro" id="IPR023139">
    <property type="entry name" value="PBDC1-like_dom_sf"/>
</dbReference>
<keyword evidence="3" id="KW-1185">Reference proteome</keyword>
<accession>A0A397GBF1</accession>
<dbReference type="GO" id="GO:0005737">
    <property type="term" value="C:cytoplasm"/>
    <property type="evidence" value="ECO:0007669"/>
    <property type="project" value="TreeGrafter"/>
</dbReference>
<dbReference type="Gene3D" id="1.10.3560.10">
    <property type="entry name" value="yst0336 like domain"/>
    <property type="match status" value="1"/>
</dbReference>
<dbReference type="STRING" id="1348612.A0A397GBF1"/>